<organism evidence="1 2">
    <name type="scientific">Coniosporium uncinatum</name>
    <dbReference type="NCBI Taxonomy" id="93489"/>
    <lineage>
        <taxon>Eukaryota</taxon>
        <taxon>Fungi</taxon>
        <taxon>Dikarya</taxon>
        <taxon>Ascomycota</taxon>
        <taxon>Pezizomycotina</taxon>
        <taxon>Dothideomycetes</taxon>
        <taxon>Dothideomycetes incertae sedis</taxon>
        <taxon>Coniosporium</taxon>
    </lineage>
</organism>
<keyword evidence="2" id="KW-1185">Reference proteome</keyword>
<name>A0ACC3D955_9PEZI</name>
<protein>
    <submittedName>
        <fullName evidence="1">Uncharacterized protein</fullName>
    </submittedName>
</protein>
<sequence>MGRLTVSSSTAFAHPAPRIYDFVSNPANWGKTYKGSAGLADSHAHQGLRLPLQVGDTWTEKVCLEHNTYAPTWRLATAVRGRRFTFTQVNRVGEKEDGSGGVERAFCEIDYLFEEGVGRGVTLFTRMLTIELPKGVGMPDDLLTVCARPDGIDRYQEEVERRLIRRLEVMSKIHEGCRWLK</sequence>
<dbReference type="EMBL" id="JAWDJW010006741">
    <property type="protein sequence ID" value="KAK3063727.1"/>
    <property type="molecule type" value="Genomic_DNA"/>
</dbReference>
<gene>
    <name evidence="1" type="ORF">LTS18_013263</name>
</gene>
<reference evidence="1" key="1">
    <citation type="submission" date="2024-09" db="EMBL/GenBank/DDBJ databases">
        <title>Black Yeasts Isolated from many extreme environments.</title>
        <authorList>
            <person name="Coleine C."/>
            <person name="Stajich J.E."/>
            <person name="Selbmann L."/>
        </authorList>
    </citation>
    <scope>NUCLEOTIDE SEQUENCE</scope>
    <source>
        <strain evidence="1">CCFEE 5737</strain>
    </source>
</reference>
<dbReference type="Proteomes" id="UP001186974">
    <property type="component" value="Unassembled WGS sequence"/>
</dbReference>
<evidence type="ECO:0000313" key="1">
    <source>
        <dbReference type="EMBL" id="KAK3063727.1"/>
    </source>
</evidence>
<evidence type="ECO:0000313" key="2">
    <source>
        <dbReference type="Proteomes" id="UP001186974"/>
    </source>
</evidence>
<accession>A0ACC3D955</accession>
<comment type="caution">
    <text evidence="1">The sequence shown here is derived from an EMBL/GenBank/DDBJ whole genome shotgun (WGS) entry which is preliminary data.</text>
</comment>
<proteinExistence type="predicted"/>